<organism evidence="2 3">
    <name type="scientific">Leishmania orientalis</name>
    <dbReference type="NCBI Taxonomy" id="2249476"/>
    <lineage>
        <taxon>Eukaryota</taxon>
        <taxon>Discoba</taxon>
        <taxon>Euglenozoa</taxon>
        <taxon>Kinetoplastea</taxon>
        <taxon>Metakinetoplastina</taxon>
        <taxon>Trypanosomatida</taxon>
        <taxon>Trypanosomatidae</taxon>
        <taxon>Leishmaniinae</taxon>
        <taxon>Leishmania</taxon>
    </lineage>
</organism>
<dbReference type="InterPro" id="IPR008978">
    <property type="entry name" value="HSP20-like_chaperone"/>
</dbReference>
<dbReference type="AlphaFoldDB" id="A0A836GY00"/>
<proteinExistence type="predicted"/>
<reference evidence="3" key="2">
    <citation type="journal article" date="2021" name="Sci. Data">
        <title>Chromosome-scale genome sequencing, assembly and annotation of six genomes from subfamily Leishmaniinae.</title>
        <authorList>
            <person name="Almutairi H."/>
            <person name="Urbaniak M.D."/>
            <person name="Bates M.D."/>
            <person name="Jariyapan N."/>
            <person name="Kwakye-Nuako G."/>
            <person name="Thomaz Soccol V."/>
            <person name="Al-Salem W.S."/>
            <person name="Dillon R.J."/>
            <person name="Bates P.A."/>
            <person name="Gatherer D."/>
        </authorList>
    </citation>
    <scope>NUCLEOTIDE SEQUENCE [LARGE SCALE GENOMIC DNA]</scope>
</reference>
<feature type="region of interest" description="Disordered" evidence="1">
    <location>
        <begin position="1"/>
        <end position="85"/>
    </location>
</feature>
<dbReference type="Proteomes" id="UP000674143">
    <property type="component" value="Unassembled WGS sequence"/>
</dbReference>
<dbReference type="Gene3D" id="2.60.40.790">
    <property type="match status" value="1"/>
</dbReference>
<feature type="region of interest" description="Disordered" evidence="1">
    <location>
        <begin position="108"/>
        <end position="129"/>
    </location>
</feature>
<sequence length="334" mass="37291">MPGIDYSKWEQLKYSSSDTESDFGRDDEGHRGSRTAPQVTRLEYPSRVTLSPNGVQLEQVPPQASASPFPRTSASPTATPGDGTVATHPIHKRSSLAEMDAVTPIVVSDSTGDATGRQGDDRERVDATEDDEDLLYESLARNGGREGAHHWWTQTEDTVTVSFLVPWETKGKWVTEFRLYEAPASTAGESELYHAHLKISIQAPPARLMPARSDACASPAPLHIDQVFRYPVKLSEDLIDGCWQLLSMPKRHLRLLVVQLFKEPVGLGMTLWWDRCFLTDTASVIADTHTIPDRMRRMQATPGSKEKAQQFREAWADAHAEFRRRRAGAQAEKL</sequence>
<evidence type="ECO:0008006" key="4">
    <source>
        <dbReference type="Google" id="ProtNLM"/>
    </source>
</evidence>
<dbReference type="RefSeq" id="XP_067059178.1">
    <property type="nucleotide sequence ID" value="XM_067203487.1"/>
</dbReference>
<dbReference type="EMBL" id="JAFHLR010000035">
    <property type="protein sequence ID" value="KAG5466288.1"/>
    <property type="molecule type" value="Genomic_DNA"/>
</dbReference>
<comment type="caution">
    <text evidence="2">The sequence shown here is derived from an EMBL/GenBank/DDBJ whole genome shotgun (WGS) entry which is preliminary data.</text>
</comment>
<name>A0A836GY00_9TRYP</name>
<accession>A0A836GY00</accession>
<feature type="compositionally biased region" description="Polar residues" evidence="1">
    <location>
        <begin position="48"/>
        <end position="78"/>
    </location>
</feature>
<feature type="compositionally biased region" description="Basic and acidic residues" evidence="1">
    <location>
        <begin position="118"/>
        <end position="127"/>
    </location>
</feature>
<evidence type="ECO:0000256" key="1">
    <source>
        <dbReference type="SAM" id="MobiDB-lite"/>
    </source>
</evidence>
<evidence type="ECO:0000313" key="3">
    <source>
        <dbReference type="Proteomes" id="UP000674143"/>
    </source>
</evidence>
<protein>
    <recommendedName>
        <fullName evidence="4">CS domain-containing protein</fullName>
    </recommendedName>
</protein>
<reference evidence="3" key="1">
    <citation type="journal article" date="2021" name="Microbiol. Resour. Announc.">
        <title>LGAAP: Leishmaniinae Genome Assembly and Annotation Pipeline.</title>
        <authorList>
            <person name="Almutairi H."/>
            <person name="Urbaniak M.D."/>
            <person name="Bates M.D."/>
            <person name="Jariyapan N."/>
            <person name="Kwakye-Nuako G."/>
            <person name="Thomaz-Soccol V."/>
            <person name="Al-Salem W.S."/>
            <person name="Dillon R.J."/>
            <person name="Bates P.A."/>
            <person name="Gatherer D."/>
        </authorList>
    </citation>
    <scope>NUCLEOTIDE SEQUENCE [LARGE SCALE GENOMIC DNA]</scope>
</reference>
<feature type="compositionally biased region" description="Basic and acidic residues" evidence="1">
    <location>
        <begin position="22"/>
        <end position="31"/>
    </location>
</feature>
<gene>
    <name evidence="2" type="ORF">LSCM4_01434</name>
</gene>
<dbReference type="KEGG" id="loi:92357421"/>
<dbReference type="SMR" id="A0A836GY00"/>
<dbReference type="GeneID" id="92357421"/>
<keyword evidence="3" id="KW-1185">Reference proteome</keyword>
<dbReference type="SUPFAM" id="SSF49764">
    <property type="entry name" value="HSP20-like chaperones"/>
    <property type="match status" value="1"/>
</dbReference>
<evidence type="ECO:0000313" key="2">
    <source>
        <dbReference type="EMBL" id="KAG5466288.1"/>
    </source>
</evidence>